<comment type="subcellular location">
    <subcellularLocation>
        <location evidence="1">Endomembrane system</location>
        <topology evidence="1">Multi-pass membrane protein</topology>
    </subcellularLocation>
</comment>
<comment type="similarity">
    <text evidence="9">Belongs to the DHHC palmitoyltransferase family. ERF2/ZDHHC9 subfamily.</text>
</comment>
<evidence type="ECO:0000256" key="6">
    <source>
        <dbReference type="ARBA" id="ARBA00023139"/>
    </source>
</evidence>
<feature type="domain" description="Palmitoyltransferase DHHC" evidence="13">
    <location>
        <begin position="432"/>
        <end position="553"/>
    </location>
</feature>
<keyword evidence="6" id="KW-0564">Palmitate</keyword>
<dbReference type="AlphaFoldDB" id="A0A9P4QDZ6"/>
<dbReference type="EMBL" id="MU003770">
    <property type="protein sequence ID" value="KAF2724674.1"/>
    <property type="molecule type" value="Genomic_DNA"/>
</dbReference>
<dbReference type="GO" id="GO:0006612">
    <property type="term" value="P:protein targeting to membrane"/>
    <property type="evidence" value="ECO:0007669"/>
    <property type="project" value="TreeGrafter"/>
</dbReference>
<keyword evidence="5 11" id="KW-0472">Membrane</keyword>
<evidence type="ECO:0000256" key="5">
    <source>
        <dbReference type="ARBA" id="ARBA00023136"/>
    </source>
</evidence>
<evidence type="ECO:0000256" key="4">
    <source>
        <dbReference type="ARBA" id="ARBA00022989"/>
    </source>
</evidence>
<dbReference type="InterPro" id="IPR039859">
    <property type="entry name" value="PFA4/ZDH16/20/ERF2-like"/>
</dbReference>
<feature type="compositionally biased region" description="Basic and acidic residues" evidence="12">
    <location>
        <begin position="61"/>
        <end position="74"/>
    </location>
</feature>
<dbReference type="GO" id="GO:0005783">
    <property type="term" value="C:endoplasmic reticulum"/>
    <property type="evidence" value="ECO:0007669"/>
    <property type="project" value="TreeGrafter"/>
</dbReference>
<dbReference type="Proteomes" id="UP000799441">
    <property type="component" value="Unassembled WGS sequence"/>
</dbReference>
<keyword evidence="7" id="KW-0449">Lipoprotein</keyword>
<keyword evidence="4 11" id="KW-1133">Transmembrane helix</keyword>
<dbReference type="Pfam" id="PF01529">
    <property type="entry name" value="DHHC"/>
    <property type="match status" value="1"/>
</dbReference>
<organism evidence="14 15">
    <name type="scientific">Polychaeton citri CBS 116435</name>
    <dbReference type="NCBI Taxonomy" id="1314669"/>
    <lineage>
        <taxon>Eukaryota</taxon>
        <taxon>Fungi</taxon>
        <taxon>Dikarya</taxon>
        <taxon>Ascomycota</taxon>
        <taxon>Pezizomycotina</taxon>
        <taxon>Dothideomycetes</taxon>
        <taxon>Dothideomycetidae</taxon>
        <taxon>Capnodiales</taxon>
        <taxon>Capnodiaceae</taxon>
        <taxon>Polychaeton</taxon>
    </lineage>
</organism>
<dbReference type="PANTHER" id="PTHR22883">
    <property type="entry name" value="ZINC FINGER DHHC DOMAIN CONTAINING PROTEIN"/>
    <property type="match status" value="1"/>
</dbReference>
<accession>A0A9P4QDZ6</accession>
<name>A0A9P4QDZ6_9PEZI</name>
<evidence type="ECO:0000313" key="15">
    <source>
        <dbReference type="Proteomes" id="UP000799441"/>
    </source>
</evidence>
<keyword evidence="8 11" id="KW-0012">Acyltransferase</keyword>
<feature type="compositionally biased region" description="Polar residues" evidence="12">
    <location>
        <begin position="17"/>
        <end position="29"/>
    </location>
</feature>
<keyword evidence="3 11" id="KW-0812">Transmembrane</keyword>
<feature type="compositionally biased region" description="Low complexity" evidence="12">
    <location>
        <begin position="48"/>
        <end position="59"/>
    </location>
</feature>
<feature type="compositionally biased region" description="Low complexity" evidence="12">
    <location>
        <begin position="95"/>
        <end position="116"/>
    </location>
</feature>
<comment type="caution">
    <text evidence="14">The sequence shown here is derived from an EMBL/GenBank/DDBJ whole genome shotgun (WGS) entry which is preliminary data.</text>
</comment>
<evidence type="ECO:0000256" key="3">
    <source>
        <dbReference type="ARBA" id="ARBA00022692"/>
    </source>
</evidence>
<dbReference type="GO" id="GO:0019706">
    <property type="term" value="F:protein-cysteine S-palmitoyltransferase activity"/>
    <property type="evidence" value="ECO:0007669"/>
    <property type="project" value="UniProtKB-EC"/>
</dbReference>
<feature type="compositionally biased region" description="Polar residues" evidence="12">
    <location>
        <begin position="131"/>
        <end position="143"/>
    </location>
</feature>
<evidence type="ECO:0000256" key="8">
    <source>
        <dbReference type="ARBA" id="ARBA00023315"/>
    </source>
</evidence>
<evidence type="ECO:0000256" key="1">
    <source>
        <dbReference type="ARBA" id="ARBA00004127"/>
    </source>
</evidence>
<sequence>MAEKGTYYGGGGADEYGSNSNDHATTSFPTFLDFDPFPSRANDGRPLSTATSSGTSAPSEYEARSDWQSAKERQSVVPSITGPAGEPGLPPSRPTSTAQQSSTVASSSGVPRSGAASPPPSRRGLHAFATGRNSPSFRSNNAPSPEPRPNSAMSKTHVPSITPHGFFRPLSSQQLQQQRGQRITSNGRPEHHHRYSEASIHTQYDSPGTLDFITTHEAPPLVPSNLPPPSKADSSPPATSHRQQRPDRLSLPNGNAPNGVPKDDRGPKSPRSLRASLGLYHKELGPAQRLPSEPSTPTTPSSPGKNYEYFDGNVIFFLGGRCLNTRNMPISGATFFFIILPSALFFGFESPYLWHHVSPALPIIFAYFFYLTMASFFRAAFSDPGALPRNLHPHPPNPAENDPLVVGPPTTRWISTKRFHNAAQSEAMEVPTKFCDTCKIWRLPRSHHCRKCNMCVDVMDHHCVWLNNCVGARNYRFFFAFVSFASVLGVLLFAFSIVQLATRDLRGFARSSDRVALALAIYAFIAAAYPVLLLGYHLFLLSRGETTKEFLTSQKFRPEDRHRPWAQRTWYTSLAQTLMRPRPPEALRFKALYRDGDQRFGLTVTRKERRKRAVSGMEMQVLS</sequence>
<keyword evidence="15" id="KW-1185">Reference proteome</keyword>
<feature type="transmembrane region" description="Helical" evidence="11">
    <location>
        <begin position="517"/>
        <end position="541"/>
    </location>
</feature>
<feature type="transmembrane region" description="Helical" evidence="11">
    <location>
        <begin position="477"/>
        <end position="497"/>
    </location>
</feature>
<dbReference type="GO" id="GO:0005794">
    <property type="term" value="C:Golgi apparatus"/>
    <property type="evidence" value="ECO:0007669"/>
    <property type="project" value="TreeGrafter"/>
</dbReference>
<dbReference type="PROSITE" id="PS50216">
    <property type="entry name" value="DHHC"/>
    <property type="match status" value="1"/>
</dbReference>
<evidence type="ECO:0000259" key="13">
    <source>
        <dbReference type="Pfam" id="PF01529"/>
    </source>
</evidence>
<dbReference type="InterPro" id="IPR001594">
    <property type="entry name" value="Palmitoyltrfase_DHHC"/>
</dbReference>
<keyword evidence="2 11" id="KW-0808">Transferase</keyword>
<evidence type="ECO:0000256" key="2">
    <source>
        <dbReference type="ARBA" id="ARBA00022679"/>
    </source>
</evidence>
<evidence type="ECO:0000256" key="7">
    <source>
        <dbReference type="ARBA" id="ARBA00023288"/>
    </source>
</evidence>
<reference evidence="14" key="1">
    <citation type="journal article" date="2020" name="Stud. Mycol.">
        <title>101 Dothideomycetes genomes: a test case for predicting lifestyles and emergence of pathogens.</title>
        <authorList>
            <person name="Haridas S."/>
            <person name="Albert R."/>
            <person name="Binder M."/>
            <person name="Bloem J."/>
            <person name="Labutti K."/>
            <person name="Salamov A."/>
            <person name="Andreopoulos B."/>
            <person name="Baker S."/>
            <person name="Barry K."/>
            <person name="Bills G."/>
            <person name="Bluhm B."/>
            <person name="Cannon C."/>
            <person name="Castanera R."/>
            <person name="Culley D."/>
            <person name="Daum C."/>
            <person name="Ezra D."/>
            <person name="Gonzalez J."/>
            <person name="Henrissat B."/>
            <person name="Kuo A."/>
            <person name="Liang C."/>
            <person name="Lipzen A."/>
            <person name="Lutzoni F."/>
            <person name="Magnuson J."/>
            <person name="Mondo S."/>
            <person name="Nolan M."/>
            <person name="Ohm R."/>
            <person name="Pangilinan J."/>
            <person name="Park H.-J."/>
            <person name="Ramirez L."/>
            <person name="Alfaro M."/>
            <person name="Sun H."/>
            <person name="Tritt A."/>
            <person name="Yoshinaga Y."/>
            <person name="Zwiers L.-H."/>
            <person name="Turgeon B."/>
            <person name="Goodwin S."/>
            <person name="Spatafora J."/>
            <person name="Crous P."/>
            <person name="Grigoriev I."/>
        </authorList>
    </citation>
    <scope>NUCLEOTIDE SEQUENCE</scope>
    <source>
        <strain evidence="14">CBS 116435</strain>
    </source>
</reference>
<feature type="transmembrane region" description="Helical" evidence="11">
    <location>
        <begin position="360"/>
        <end position="381"/>
    </location>
</feature>
<gene>
    <name evidence="14" type="ORF">K431DRAFT_281628</name>
</gene>
<feature type="compositionally biased region" description="Low complexity" evidence="12">
    <location>
        <begin position="291"/>
        <end position="303"/>
    </location>
</feature>
<feature type="region of interest" description="Disordered" evidence="12">
    <location>
        <begin position="1"/>
        <end position="304"/>
    </location>
</feature>
<feature type="compositionally biased region" description="Low complexity" evidence="12">
    <location>
        <begin position="231"/>
        <end position="240"/>
    </location>
</feature>
<feature type="transmembrane region" description="Helical" evidence="11">
    <location>
        <begin position="330"/>
        <end position="348"/>
    </location>
</feature>
<comment type="domain">
    <text evidence="11">The DHHC domain is required for palmitoyltransferase activity.</text>
</comment>
<feature type="compositionally biased region" description="Low complexity" evidence="12">
    <location>
        <begin position="170"/>
        <end position="182"/>
    </location>
</feature>
<evidence type="ECO:0000256" key="10">
    <source>
        <dbReference type="ARBA" id="ARBA00048048"/>
    </source>
</evidence>
<evidence type="ECO:0000256" key="11">
    <source>
        <dbReference type="RuleBase" id="RU079119"/>
    </source>
</evidence>
<feature type="compositionally biased region" description="Pro residues" evidence="12">
    <location>
        <begin position="220"/>
        <end position="230"/>
    </location>
</feature>
<dbReference type="PANTHER" id="PTHR22883:SF43">
    <property type="entry name" value="PALMITOYLTRANSFERASE APP"/>
    <property type="match status" value="1"/>
</dbReference>
<dbReference type="OrthoDB" id="9909019at2759"/>
<evidence type="ECO:0000313" key="14">
    <source>
        <dbReference type="EMBL" id="KAF2724674.1"/>
    </source>
</evidence>
<dbReference type="EC" id="2.3.1.225" evidence="11"/>
<evidence type="ECO:0000256" key="9">
    <source>
        <dbReference type="ARBA" id="ARBA00023463"/>
    </source>
</evidence>
<proteinExistence type="inferred from homology"/>
<comment type="catalytic activity">
    <reaction evidence="10 11">
        <text>L-cysteinyl-[protein] + hexadecanoyl-CoA = S-hexadecanoyl-L-cysteinyl-[protein] + CoA</text>
        <dbReference type="Rhea" id="RHEA:36683"/>
        <dbReference type="Rhea" id="RHEA-COMP:10131"/>
        <dbReference type="Rhea" id="RHEA-COMP:11032"/>
        <dbReference type="ChEBI" id="CHEBI:29950"/>
        <dbReference type="ChEBI" id="CHEBI:57287"/>
        <dbReference type="ChEBI" id="CHEBI:57379"/>
        <dbReference type="ChEBI" id="CHEBI:74151"/>
        <dbReference type="EC" id="2.3.1.225"/>
    </reaction>
</comment>
<evidence type="ECO:0000256" key="12">
    <source>
        <dbReference type="SAM" id="MobiDB-lite"/>
    </source>
</evidence>
<protein>
    <recommendedName>
        <fullName evidence="11">Palmitoyltransferase</fullName>
        <ecNumber evidence="11">2.3.1.225</ecNumber>
    </recommendedName>
</protein>